<dbReference type="InterPro" id="IPR000192">
    <property type="entry name" value="Aminotrans_V_dom"/>
</dbReference>
<evidence type="ECO:0000313" key="8">
    <source>
        <dbReference type="Proteomes" id="UP000677152"/>
    </source>
</evidence>
<comment type="pathway">
    <text evidence="4 5">Cofactor biosynthesis; NAD(+) biosynthesis; quinolinate from L-kynurenine: step 2/3.</text>
</comment>
<dbReference type="GO" id="GO:0009435">
    <property type="term" value="P:NAD+ biosynthetic process"/>
    <property type="evidence" value="ECO:0007669"/>
    <property type="project" value="InterPro"/>
</dbReference>
<dbReference type="PIRSF" id="PIRSF038800">
    <property type="entry name" value="KYNU"/>
    <property type="match status" value="1"/>
</dbReference>
<feature type="binding site" evidence="4">
    <location>
        <position position="107"/>
    </location>
    <ligand>
        <name>pyridoxal 5'-phosphate</name>
        <dbReference type="ChEBI" id="CHEBI:597326"/>
    </ligand>
</feature>
<comment type="similarity">
    <text evidence="4 5">Belongs to the kynureninase family.</text>
</comment>
<feature type="binding site" evidence="4">
    <location>
        <position position="108"/>
    </location>
    <ligand>
        <name>pyridoxal 5'-phosphate</name>
        <dbReference type="ChEBI" id="CHEBI:597326"/>
    </ligand>
</feature>
<keyword evidence="7" id="KW-0032">Aminotransferase</keyword>
<dbReference type="Proteomes" id="UP000677152">
    <property type="component" value="Chromosome"/>
</dbReference>
<dbReference type="Pfam" id="PF00266">
    <property type="entry name" value="Aminotran_5"/>
    <property type="match status" value="1"/>
</dbReference>
<comment type="subunit">
    <text evidence="4 5">Homodimer.</text>
</comment>
<dbReference type="GO" id="GO:0043420">
    <property type="term" value="P:anthranilate metabolic process"/>
    <property type="evidence" value="ECO:0007669"/>
    <property type="project" value="TreeGrafter"/>
</dbReference>
<proteinExistence type="inferred from homology"/>
<keyword evidence="1 4" id="KW-0662">Pyridine nucleotide biosynthesis</keyword>
<evidence type="ECO:0000313" key="7">
    <source>
        <dbReference type="EMBL" id="QUF06329.1"/>
    </source>
</evidence>
<comment type="caution">
    <text evidence="4">Lacks conserved residue(s) required for the propagation of feature annotation.</text>
</comment>
<feature type="binding site" evidence="4">
    <location>
        <begin position="135"/>
        <end position="138"/>
    </location>
    <ligand>
        <name>pyridoxal 5'-phosphate</name>
        <dbReference type="ChEBI" id="CHEBI:597326"/>
    </ligand>
</feature>
<organism evidence="7 8">
    <name type="scientific">Actinosynnema pretiosum subsp. pretiosum</name>
    <dbReference type="NCBI Taxonomy" id="103721"/>
    <lineage>
        <taxon>Bacteria</taxon>
        <taxon>Bacillati</taxon>
        <taxon>Actinomycetota</taxon>
        <taxon>Actinomycetes</taxon>
        <taxon>Pseudonocardiales</taxon>
        <taxon>Pseudonocardiaceae</taxon>
        <taxon>Actinosynnema</taxon>
    </lineage>
</organism>
<dbReference type="GO" id="GO:0019441">
    <property type="term" value="P:L-tryptophan catabolic process to kynurenine"/>
    <property type="evidence" value="ECO:0007669"/>
    <property type="project" value="TreeGrafter"/>
</dbReference>
<dbReference type="GO" id="GO:0097053">
    <property type="term" value="P:L-kynurenine catabolic process"/>
    <property type="evidence" value="ECO:0007669"/>
    <property type="project" value="UniProtKB-UniRule"/>
</dbReference>
<dbReference type="SUPFAM" id="SSF53383">
    <property type="entry name" value="PLP-dependent transferases"/>
    <property type="match status" value="1"/>
</dbReference>
<comment type="function">
    <text evidence="4 5">Catalyzes the cleavage of L-kynurenine (L-Kyn) and L-3-hydroxykynurenine (L-3OHKyn) into anthranilic acid (AA) and 3-hydroxyanthranilic acid (3-OHAA), respectively.</text>
</comment>
<keyword evidence="2 4" id="KW-0378">Hydrolase</keyword>
<evidence type="ECO:0000256" key="2">
    <source>
        <dbReference type="ARBA" id="ARBA00022801"/>
    </source>
</evidence>
<evidence type="ECO:0000259" key="6">
    <source>
        <dbReference type="Pfam" id="PF00266"/>
    </source>
</evidence>
<feature type="modified residue" description="N6-(pyridoxal phosphate)lysine" evidence="4">
    <location>
        <position position="238"/>
    </location>
</feature>
<dbReference type="GO" id="GO:0030429">
    <property type="term" value="F:kynureninase activity"/>
    <property type="evidence" value="ECO:0007669"/>
    <property type="project" value="UniProtKB-UniRule"/>
</dbReference>
<keyword evidence="7" id="KW-0808">Transferase</keyword>
<comment type="catalytic activity">
    <reaction evidence="4 5">
        <text>L-kynurenine + H2O = anthranilate + L-alanine + H(+)</text>
        <dbReference type="Rhea" id="RHEA:16813"/>
        <dbReference type="ChEBI" id="CHEBI:15377"/>
        <dbReference type="ChEBI" id="CHEBI:15378"/>
        <dbReference type="ChEBI" id="CHEBI:16567"/>
        <dbReference type="ChEBI" id="CHEBI:57959"/>
        <dbReference type="ChEBI" id="CHEBI:57972"/>
        <dbReference type="EC" id="3.7.1.3"/>
    </reaction>
</comment>
<comment type="cofactor">
    <cofactor evidence="4 5">
        <name>pyridoxal 5'-phosphate</name>
        <dbReference type="ChEBI" id="CHEBI:597326"/>
    </cofactor>
</comment>
<reference evidence="7" key="1">
    <citation type="submission" date="2021-04" db="EMBL/GenBank/DDBJ databases">
        <title>Genomic sequence of Actinosynnema pretiosum subsp. pretiosum ATCC 31280 (C-14919).</title>
        <authorList>
            <person name="Bai L."/>
            <person name="Wang X."/>
            <person name="Xiao Y."/>
        </authorList>
    </citation>
    <scope>NUCLEOTIDE SEQUENCE</scope>
    <source>
        <strain evidence="7">ATCC 31280</strain>
    </source>
</reference>
<dbReference type="AlphaFoldDB" id="A0AA45L9U9"/>
<evidence type="ECO:0000256" key="1">
    <source>
        <dbReference type="ARBA" id="ARBA00022642"/>
    </source>
</evidence>
<dbReference type="HAMAP" id="MF_01970">
    <property type="entry name" value="Kynureninase"/>
    <property type="match status" value="1"/>
</dbReference>
<dbReference type="GO" id="GO:0005737">
    <property type="term" value="C:cytoplasm"/>
    <property type="evidence" value="ECO:0007669"/>
    <property type="project" value="InterPro"/>
</dbReference>
<comment type="pathway">
    <text evidence="4 5">Amino-acid degradation; L-kynurenine degradation; L-alanine and anthranilate from L-kynurenine: step 1/1.</text>
</comment>
<dbReference type="GO" id="GO:0008483">
    <property type="term" value="F:transaminase activity"/>
    <property type="evidence" value="ECO:0007669"/>
    <property type="project" value="UniProtKB-KW"/>
</dbReference>
<dbReference type="GO" id="GO:0030170">
    <property type="term" value="F:pyridoxal phosphate binding"/>
    <property type="evidence" value="ECO:0007669"/>
    <property type="project" value="UniProtKB-UniRule"/>
</dbReference>
<dbReference type="Gene3D" id="3.40.640.10">
    <property type="entry name" value="Type I PLP-dependent aspartate aminotransferase-like (Major domain)"/>
    <property type="match status" value="1"/>
</dbReference>
<feature type="binding site" evidence="4">
    <location>
        <position position="237"/>
    </location>
    <ligand>
        <name>pyridoxal 5'-phosphate</name>
        <dbReference type="ChEBI" id="CHEBI:597326"/>
    </ligand>
</feature>
<gene>
    <name evidence="4" type="primary">kynU</name>
    <name evidence="7" type="ORF">KCV87_09870</name>
</gene>
<dbReference type="InterPro" id="IPR010111">
    <property type="entry name" value="Kynureninase"/>
</dbReference>
<feature type="binding site" evidence="4">
    <location>
        <position position="212"/>
    </location>
    <ligand>
        <name>pyridoxal 5'-phosphate</name>
        <dbReference type="ChEBI" id="CHEBI:597326"/>
    </ligand>
</feature>
<dbReference type="EMBL" id="CP073249">
    <property type="protein sequence ID" value="QUF06329.1"/>
    <property type="molecule type" value="Genomic_DNA"/>
</dbReference>
<sequence length="418" mass="44737">MTDSQLTGTIAAAAEKARARDAEDMLAHLRDRFVPAPPGTIYLNGSSLGRLPAATSGRLARMVEEEWGSNLAEARTQWLDLGERIGDSIARHALGAGSGEVVVGECTSVQLYKLAVAAVRARPGRGTIITSDDNFPTDRYILDGVAADHGMNVVTLPTHADTGLDLDALRAALDENVALVSLSLVSYRSSALLDMAEVNQLVHDVGALVLWDLSHAVGAVPIELEATETDLAVGSGYKHLYGGPGAPAFLYVRRGLQDRLRQPVQGWFGHRQQLAMLPAYDPDPTVRRFQTGFPPVLSLTALAEGVGLVGEAGMDAVRAKGLALAELLQDLVAEHLFPVGYTLASPPDARRRGVHLTLRHPEASRLHPLISRADLAIDHMPPDLLRLSTTPLNTRFTDVVEAVDRIRVVTGELLVGGV</sequence>
<dbReference type="InterPro" id="IPR015424">
    <property type="entry name" value="PyrdxlP-dep_Trfase"/>
</dbReference>
<dbReference type="InterPro" id="IPR015421">
    <property type="entry name" value="PyrdxlP-dep_Trfase_major"/>
</dbReference>
<evidence type="ECO:0000256" key="3">
    <source>
        <dbReference type="ARBA" id="ARBA00022898"/>
    </source>
</evidence>
<dbReference type="PANTHER" id="PTHR14084">
    <property type="entry name" value="KYNURENINASE"/>
    <property type="match status" value="1"/>
</dbReference>
<name>A0AA45L9U9_9PSEU</name>
<dbReference type="PANTHER" id="PTHR14084:SF0">
    <property type="entry name" value="KYNURENINASE"/>
    <property type="match status" value="1"/>
</dbReference>
<accession>A0AA45L9U9</accession>
<feature type="binding site" evidence="4">
    <location>
        <position position="215"/>
    </location>
    <ligand>
        <name>pyridoxal 5'-phosphate</name>
        <dbReference type="ChEBI" id="CHEBI:597326"/>
    </ligand>
</feature>
<evidence type="ECO:0000256" key="5">
    <source>
        <dbReference type="PIRNR" id="PIRNR038800"/>
    </source>
</evidence>
<evidence type="ECO:0000256" key="4">
    <source>
        <dbReference type="HAMAP-Rule" id="MF_01970"/>
    </source>
</evidence>
<dbReference type="Gene3D" id="3.90.1150.10">
    <property type="entry name" value="Aspartate Aminotransferase, domain 1"/>
    <property type="match status" value="1"/>
</dbReference>
<protein>
    <recommendedName>
        <fullName evidence="4 5">Kynureninase</fullName>
        <ecNumber evidence="4 5">3.7.1.3</ecNumber>
    </recommendedName>
    <alternativeName>
        <fullName evidence="4">L-kynurenine hydrolase</fullName>
    </alternativeName>
</protein>
<feature type="domain" description="Aminotransferase class V" evidence="6">
    <location>
        <begin position="93"/>
        <end position="334"/>
    </location>
</feature>
<keyword evidence="3 4" id="KW-0663">Pyridoxal phosphate</keyword>
<comment type="catalytic activity">
    <reaction evidence="5">
        <text>3-hydroxy-L-kynurenine + H2O = 3-hydroxyanthranilate + L-alanine + H(+)</text>
        <dbReference type="Rhea" id="RHEA:25143"/>
        <dbReference type="ChEBI" id="CHEBI:15377"/>
        <dbReference type="ChEBI" id="CHEBI:15378"/>
        <dbReference type="ChEBI" id="CHEBI:36559"/>
        <dbReference type="ChEBI" id="CHEBI:57972"/>
        <dbReference type="ChEBI" id="CHEBI:58125"/>
        <dbReference type="EC" id="3.7.1.3"/>
    </reaction>
</comment>
<feature type="binding site" evidence="4">
    <location>
        <position position="267"/>
    </location>
    <ligand>
        <name>pyridoxal 5'-phosphate</name>
        <dbReference type="ChEBI" id="CHEBI:597326"/>
    </ligand>
</feature>
<dbReference type="GO" id="GO:0019805">
    <property type="term" value="P:quinolinate biosynthetic process"/>
    <property type="evidence" value="ECO:0007669"/>
    <property type="project" value="UniProtKB-UniRule"/>
</dbReference>
<dbReference type="InterPro" id="IPR015422">
    <property type="entry name" value="PyrdxlP-dep_Trfase_small"/>
</dbReference>
<dbReference type="EC" id="3.7.1.3" evidence="4 5"/>